<dbReference type="Pfam" id="PF00069">
    <property type="entry name" value="Pkinase"/>
    <property type="match status" value="1"/>
</dbReference>
<keyword evidence="1 6" id="KW-0723">Serine/threonine-protein kinase</keyword>
<dbReference type="PROSITE" id="PS00107">
    <property type="entry name" value="PROTEIN_KINASE_ATP"/>
    <property type="match status" value="1"/>
</dbReference>
<dbReference type="Gene3D" id="1.10.510.10">
    <property type="entry name" value="Transferase(Phosphotransferase) domain 1"/>
    <property type="match status" value="1"/>
</dbReference>
<evidence type="ECO:0000256" key="4">
    <source>
        <dbReference type="ARBA" id="ARBA00022777"/>
    </source>
</evidence>
<dbReference type="SUPFAM" id="SSF56112">
    <property type="entry name" value="Protein kinase-like (PK-like)"/>
    <property type="match status" value="1"/>
</dbReference>
<reference evidence="7" key="3">
    <citation type="submission" date="2025-09" db="UniProtKB">
        <authorList>
            <consortium name="Ensembl"/>
        </authorList>
    </citation>
    <scope>IDENTIFICATION</scope>
</reference>
<dbReference type="Proteomes" id="UP000694382">
    <property type="component" value="Chromosome 21"/>
</dbReference>
<dbReference type="GO" id="GO:0005737">
    <property type="term" value="C:cytoplasm"/>
    <property type="evidence" value="ECO:0007669"/>
    <property type="project" value="TreeGrafter"/>
</dbReference>
<keyword evidence="8" id="KW-1185">Reference proteome</keyword>
<dbReference type="GO" id="GO:0005634">
    <property type="term" value="C:nucleus"/>
    <property type="evidence" value="ECO:0007669"/>
    <property type="project" value="TreeGrafter"/>
</dbReference>
<dbReference type="PANTHER" id="PTHR24058">
    <property type="entry name" value="DUAL SPECIFICITY PROTEIN KINASE"/>
    <property type="match status" value="1"/>
</dbReference>
<evidence type="ECO:0000256" key="6">
    <source>
        <dbReference type="RuleBase" id="RU000304"/>
    </source>
</evidence>
<evidence type="ECO:0000256" key="3">
    <source>
        <dbReference type="ARBA" id="ARBA00022741"/>
    </source>
</evidence>
<dbReference type="AlphaFoldDB" id="A0A8C3N7U7"/>
<dbReference type="InterPro" id="IPR011009">
    <property type="entry name" value="Kinase-like_dom_sf"/>
</dbReference>
<dbReference type="InterPro" id="IPR017441">
    <property type="entry name" value="Protein_kinase_ATP_BS"/>
</dbReference>
<keyword evidence="5 6" id="KW-0067">ATP-binding</keyword>
<keyword evidence="3 6" id="KW-0547">Nucleotide-binding</keyword>
<dbReference type="Gene3D" id="3.30.200.20">
    <property type="entry name" value="Phosphorylase Kinase, domain 1"/>
    <property type="match status" value="1"/>
</dbReference>
<comment type="similarity">
    <text evidence="6">Belongs to the protein kinase superfamily.</text>
</comment>
<evidence type="ECO:0000256" key="5">
    <source>
        <dbReference type="ARBA" id="ARBA00022840"/>
    </source>
</evidence>
<accession>A0A8C3N7U7</accession>
<dbReference type="PANTHER" id="PTHR24058:SF46">
    <property type="entry name" value="HOMEODOMAIN-INTERACTING PROTEIN KINASE 4"/>
    <property type="match status" value="1"/>
</dbReference>
<dbReference type="InterPro" id="IPR000719">
    <property type="entry name" value="Prot_kinase_dom"/>
</dbReference>
<protein>
    <submittedName>
        <fullName evidence="7">Uncharacterized protein</fullName>
    </submittedName>
</protein>
<dbReference type="SMART" id="SM00220">
    <property type="entry name" value="S_TKc"/>
    <property type="match status" value="1"/>
</dbReference>
<dbReference type="GO" id="GO:0004674">
    <property type="term" value="F:protein serine/threonine kinase activity"/>
    <property type="evidence" value="ECO:0007669"/>
    <property type="project" value="UniProtKB-KW"/>
</dbReference>
<evidence type="ECO:0000313" key="8">
    <source>
        <dbReference type="Proteomes" id="UP000694382"/>
    </source>
</evidence>
<reference evidence="7" key="1">
    <citation type="submission" date="2020-02" db="EMBL/GenBank/DDBJ databases">
        <authorList>
            <person name="Enbody D E."/>
            <person name="Pettersson E M."/>
        </authorList>
    </citation>
    <scope>NUCLEOTIDE SEQUENCE [LARGE SCALE GENOMIC DNA]</scope>
</reference>
<accession>A0A8U8BIN6</accession>
<dbReference type="PROSITE" id="PS50011">
    <property type="entry name" value="PROTEIN_KINASE_DOM"/>
    <property type="match status" value="1"/>
</dbReference>
<name>A0A8C3N7U7_GEOPR</name>
<keyword evidence="2" id="KW-0808">Transferase</keyword>
<evidence type="ECO:0000313" key="7">
    <source>
        <dbReference type="Ensembl" id="ENSCPVP00000017123.2"/>
    </source>
</evidence>
<dbReference type="GO" id="GO:0004713">
    <property type="term" value="F:protein tyrosine kinase activity"/>
    <property type="evidence" value="ECO:0007669"/>
    <property type="project" value="TreeGrafter"/>
</dbReference>
<evidence type="ECO:0000256" key="2">
    <source>
        <dbReference type="ARBA" id="ARBA00022679"/>
    </source>
</evidence>
<dbReference type="InterPro" id="IPR008271">
    <property type="entry name" value="Ser/Thr_kinase_AS"/>
</dbReference>
<dbReference type="PROSITE" id="PS00108">
    <property type="entry name" value="PROTEIN_KINASE_ST"/>
    <property type="match status" value="1"/>
</dbReference>
<organism evidence="7 8">
    <name type="scientific">Geospiza parvula</name>
    <name type="common">Small tree-finch</name>
    <name type="synonym">Camarhynchus parvulus</name>
    <dbReference type="NCBI Taxonomy" id="87175"/>
    <lineage>
        <taxon>Eukaryota</taxon>
        <taxon>Metazoa</taxon>
        <taxon>Chordata</taxon>
        <taxon>Craniata</taxon>
        <taxon>Vertebrata</taxon>
        <taxon>Euteleostomi</taxon>
        <taxon>Archelosauria</taxon>
        <taxon>Archosauria</taxon>
        <taxon>Dinosauria</taxon>
        <taxon>Saurischia</taxon>
        <taxon>Theropoda</taxon>
        <taxon>Coelurosauria</taxon>
        <taxon>Aves</taxon>
        <taxon>Neognathae</taxon>
        <taxon>Neoaves</taxon>
        <taxon>Telluraves</taxon>
        <taxon>Australaves</taxon>
        <taxon>Passeriformes</taxon>
        <taxon>Thraupidae</taxon>
        <taxon>Camarhynchus</taxon>
    </lineage>
</organism>
<sequence length="381" mass="42706">FLGVPGMCYWPLVKSQPTMVTLVVGAKCYDIMAMVGKGTFGQVIQGQCRSTGEMVAIKILKNCDHDGQIVKNELRLLQALREGDTKDSHIIHFLESFSDTVWTYLVFELLQQNLFDFQKQNNFSPLPVRHIRTITAQVLVALVKLKELSIIHADLKPENIMLVDHARYPFRIKLVDFGSAILLPEVCHVQEPYIQTRFYRAPEILLGLPFCEKVDIWSLGCVMAELHLGWPLYPGNDEYDQVCYICSTLGLPRGELLCHIFSSLDQLRMLTWDSHERITPSAALHHPFISMKEVNTQHALPTTEPVALPAPLRTHSKPCIHSSSPELARDLLLPHPQAPQPPKPSALLVETTVRAAADHTVPGATGYVSHIDSPINSFAKN</sequence>
<dbReference type="GO" id="GO:0005524">
    <property type="term" value="F:ATP binding"/>
    <property type="evidence" value="ECO:0007669"/>
    <property type="project" value="UniProtKB-UniRule"/>
</dbReference>
<keyword evidence="4" id="KW-0418">Kinase</keyword>
<dbReference type="InterPro" id="IPR050494">
    <property type="entry name" value="Ser_Thr_dual-spec_kinase"/>
</dbReference>
<dbReference type="Ensembl" id="ENSCPVT00000017886.2">
    <property type="protein sequence ID" value="ENSCPVP00000017123.2"/>
    <property type="gene ID" value="ENSCPVG00000012533.2"/>
</dbReference>
<reference evidence="7" key="2">
    <citation type="submission" date="2025-08" db="UniProtKB">
        <authorList>
            <consortium name="Ensembl"/>
        </authorList>
    </citation>
    <scope>IDENTIFICATION</scope>
</reference>
<evidence type="ECO:0000256" key="1">
    <source>
        <dbReference type="ARBA" id="ARBA00022527"/>
    </source>
</evidence>
<proteinExistence type="inferred from homology"/>